<dbReference type="Proteomes" id="UP000619293">
    <property type="component" value="Unassembled WGS sequence"/>
</dbReference>
<proteinExistence type="predicted"/>
<protein>
    <recommendedName>
        <fullName evidence="3">Lipoprotein</fullName>
    </recommendedName>
</protein>
<sequence length="142" mass="15752">MVGRSSARRRVSDHPWRVAAAAALLLTAGCGLFGDPVKDQWTSRTELASCGEVSLGQGEQMQQKAVQEIACLQRALKDGESAELKVTHPTVEGDPLRTYYRVLPQGRLEVYTDSTDDRYSDRNWSFAECYSPEWLPGISCAQ</sequence>
<name>A0A8J3JVJ9_9ACTN</name>
<dbReference type="EMBL" id="BONG01000037">
    <property type="protein sequence ID" value="GIF91877.1"/>
    <property type="molecule type" value="Genomic_DNA"/>
</dbReference>
<reference evidence="1 2" key="1">
    <citation type="submission" date="2021-01" db="EMBL/GenBank/DDBJ databases">
        <title>Whole genome shotgun sequence of Catellatospora chokoriensis NBRC 107358.</title>
        <authorList>
            <person name="Komaki H."/>
            <person name="Tamura T."/>
        </authorList>
    </citation>
    <scope>NUCLEOTIDE SEQUENCE [LARGE SCALE GENOMIC DNA]</scope>
    <source>
        <strain evidence="1 2">NBRC 107358</strain>
    </source>
</reference>
<evidence type="ECO:0000313" key="2">
    <source>
        <dbReference type="Proteomes" id="UP000619293"/>
    </source>
</evidence>
<keyword evidence="2" id="KW-1185">Reference proteome</keyword>
<comment type="caution">
    <text evidence="1">The sequence shown here is derived from an EMBL/GenBank/DDBJ whole genome shotgun (WGS) entry which is preliminary data.</text>
</comment>
<dbReference type="PROSITE" id="PS51257">
    <property type="entry name" value="PROKAR_LIPOPROTEIN"/>
    <property type="match status" value="1"/>
</dbReference>
<dbReference type="AlphaFoldDB" id="A0A8J3JVJ9"/>
<organism evidence="1 2">
    <name type="scientific">Catellatospora chokoriensis</name>
    <dbReference type="NCBI Taxonomy" id="310353"/>
    <lineage>
        <taxon>Bacteria</taxon>
        <taxon>Bacillati</taxon>
        <taxon>Actinomycetota</taxon>
        <taxon>Actinomycetes</taxon>
        <taxon>Micromonosporales</taxon>
        <taxon>Micromonosporaceae</taxon>
        <taxon>Catellatospora</taxon>
    </lineage>
</organism>
<dbReference type="RefSeq" id="WP_191837150.1">
    <property type="nucleotide sequence ID" value="NZ_BAAALB010000001.1"/>
</dbReference>
<accession>A0A8J3JVJ9</accession>
<evidence type="ECO:0008006" key="3">
    <source>
        <dbReference type="Google" id="ProtNLM"/>
    </source>
</evidence>
<gene>
    <name evidence="1" type="ORF">Cch02nite_53210</name>
</gene>
<evidence type="ECO:0000313" key="1">
    <source>
        <dbReference type="EMBL" id="GIF91877.1"/>
    </source>
</evidence>